<dbReference type="AlphaFoldDB" id="A0A8D8NKN8"/>
<name>A0A8D8NKN8_CULPI</name>
<proteinExistence type="predicted"/>
<dbReference type="EMBL" id="HBUE01174973">
    <property type="protein sequence ID" value="CAG6517180.1"/>
    <property type="molecule type" value="Transcribed_RNA"/>
</dbReference>
<dbReference type="EMBL" id="HBUE01280497">
    <property type="protein sequence ID" value="CAG6568704.1"/>
    <property type="molecule type" value="Transcribed_RNA"/>
</dbReference>
<organism evidence="2">
    <name type="scientific">Culex pipiens</name>
    <name type="common">House mosquito</name>
    <dbReference type="NCBI Taxonomy" id="7175"/>
    <lineage>
        <taxon>Eukaryota</taxon>
        <taxon>Metazoa</taxon>
        <taxon>Ecdysozoa</taxon>
        <taxon>Arthropoda</taxon>
        <taxon>Hexapoda</taxon>
        <taxon>Insecta</taxon>
        <taxon>Pterygota</taxon>
        <taxon>Neoptera</taxon>
        <taxon>Endopterygota</taxon>
        <taxon>Diptera</taxon>
        <taxon>Nematocera</taxon>
        <taxon>Culicoidea</taxon>
        <taxon>Culicidae</taxon>
        <taxon>Culicinae</taxon>
        <taxon>Culicini</taxon>
        <taxon>Culex</taxon>
        <taxon>Culex</taxon>
    </lineage>
</organism>
<evidence type="ECO:0000256" key="1">
    <source>
        <dbReference type="SAM" id="Phobius"/>
    </source>
</evidence>
<keyword evidence="1" id="KW-0812">Transmembrane</keyword>
<sequence>MRAQAHTHKHFRWHYLWLAVHTILFVGWFSSRRQWLTFLSFPFAFLHTHFFAVVPSLPFVGRLERCSLRCSLCVVTSVPYSASSPSNPARTIERIERTQQVIRKGFSVVVVVLPSRCEAACAEGKPISVA</sequence>
<keyword evidence="1" id="KW-1133">Transmembrane helix</keyword>
<feature type="transmembrane region" description="Helical" evidence="1">
    <location>
        <begin position="12"/>
        <end position="29"/>
    </location>
</feature>
<evidence type="ECO:0000313" key="2">
    <source>
        <dbReference type="EMBL" id="CAG6568704.1"/>
    </source>
</evidence>
<accession>A0A8D8NKN8</accession>
<feature type="transmembrane region" description="Helical" evidence="1">
    <location>
        <begin position="35"/>
        <end position="60"/>
    </location>
</feature>
<keyword evidence="1" id="KW-0472">Membrane</keyword>
<protein>
    <submittedName>
        <fullName evidence="2">(northern house mosquito) hypothetical protein</fullName>
    </submittedName>
</protein>
<reference evidence="2" key="1">
    <citation type="submission" date="2021-05" db="EMBL/GenBank/DDBJ databases">
        <authorList>
            <person name="Alioto T."/>
            <person name="Alioto T."/>
            <person name="Gomez Garrido J."/>
        </authorList>
    </citation>
    <scope>NUCLEOTIDE SEQUENCE</scope>
</reference>